<evidence type="ECO:0000256" key="1">
    <source>
        <dbReference type="ARBA" id="ARBA00022729"/>
    </source>
</evidence>
<dbReference type="Pfam" id="PF04043">
    <property type="entry name" value="PMEI"/>
    <property type="match status" value="1"/>
</dbReference>
<dbReference type="InterPro" id="IPR006501">
    <property type="entry name" value="Pectinesterase_inhib_dom"/>
</dbReference>
<gene>
    <name evidence="6" type="ORF">L195_g040417</name>
</gene>
<evidence type="ECO:0000313" key="7">
    <source>
        <dbReference type="Proteomes" id="UP000236291"/>
    </source>
</evidence>
<dbReference type="PANTHER" id="PTHR36710">
    <property type="entry name" value="PECTINESTERASE INHIBITOR-LIKE"/>
    <property type="match status" value="1"/>
</dbReference>
<dbReference type="NCBIfam" id="TIGR01614">
    <property type="entry name" value="PME_inhib"/>
    <property type="match status" value="1"/>
</dbReference>
<comment type="caution">
    <text evidence="6">The sequence shown here is derived from an EMBL/GenBank/DDBJ whole genome shotgun (WGS) entry which is preliminary data.</text>
</comment>
<dbReference type="SMART" id="SM00856">
    <property type="entry name" value="PMEI"/>
    <property type="match status" value="1"/>
</dbReference>
<sequence length="188" mass="20891">MDFTKTHLVLLIVSTTLLFAPTTDAVRTTQARVWTICKPTTNPLLCYKTLLPKALSTPKFNMYKAVDVEIEEAQAQVIKTGAKIANSIFTSSDKNIANALTICKEQYGNMVDSLIEVITLVSKRNAVEARFKFSAFISYHSSCEQAFVESKNAIPPFADDAKVIYDLGANILDILKAIEDRETRLAQH</sequence>
<feature type="chain" id="PRO_5014317870" evidence="4">
    <location>
        <begin position="26"/>
        <end position="188"/>
    </location>
</feature>
<dbReference type="SUPFAM" id="SSF101148">
    <property type="entry name" value="Plant invertase/pectin methylesterase inhibitor"/>
    <property type="match status" value="1"/>
</dbReference>
<dbReference type="Proteomes" id="UP000236291">
    <property type="component" value="Unassembled WGS sequence"/>
</dbReference>
<keyword evidence="2" id="KW-1015">Disulfide bond</keyword>
<evidence type="ECO:0000259" key="5">
    <source>
        <dbReference type="SMART" id="SM00856"/>
    </source>
</evidence>
<dbReference type="GO" id="GO:0004857">
    <property type="term" value="F:enzyme inhibitor activity"/>
    <property type="evidence" value="ECO:0007669"/>
    <property type="project" value="InterPro"/>
</dbReference>
<evidence type="ECO:0000256" key="4">
    <source>
        <dbReference type="SAM" id="SignalP"/>
    </source>
</evidence>
<dbReference type="InterPro" id="IPR052421">
    <property type="entry name" value="PCW_Enzyme_Inhibitor"/>
</dbReference>
<dbReference type="PANTHER" id="PTHR36710:SF18">
    <property type="entry name" value="PECTINESTERASE INHIBITOR 5-RELATED"/>
    <property type="match status" value="1"/>
</dbReference>
<evidence type="ECO:0000256" key="3">
    <source>
        <dbReference type="ARBA" id="ARBA00038471"/>
    </source>
</evidence>
<accession>A0A2K3M0P1</accession>
<reference evidence="6 7" key="1">
    <citation type="journal article" date="2014" name="Am. J. Bot.">
        <title>Genome assembly and annotation for red clover (Trifolium pratense; Fabaceae).</title>
        <authorList>
            <person name="Istvanek J."/>
            <person name="Jaros M."/>
            <person name="Krenek A."/>
            <person name="Repkova J."/>
        </authorList>
    </citation>
    <scope>NUCLEOTIDE SEQUENCE [LARGE SCALE GENOMIC DNA]</scope>
    <source>
        <strain evidence="7">cv. Tatra</strain>
        <tissue evidence="6">Young leaves</tissue>
    </source>
</reference>
<keyword evidence="1 4" id="KW-0732">Signal</keyword>
<dbReference type="Gene3D" id="1.20.140.40">
    <property type="entry name" value="Invertase/pectin methylesterase inhibitor family protein"/>
    <property type="match status" value="1"/>
</dbReference>
<dbReference type="InterPro" id="IPR035513">
    <property type="entry name" value="Invertase/methylesterase_inhib"/>
</dbReference>
<evidence type="ECO:0000256" key="2">
    <source>
        <dbReference type="ARBA" id="ARBA00023157"/>
    </source>
</evidence>
<dbReference type="OrthoDB" id="770764at2759"/>
<reference evidence="6 7" key="2">
    <citation type="journal article" date="2017" name="Front. Plant Sci.">
        <title>Gene Classification and Mining of Molecular Markers Useful in Red Clover (Trifolium pratense) Breeding.</title>
        <authorList>
            <person name="Istvanek J."/>
            <person name="Dluhosova J."/>
            <person name="Dluhos P."/>
            <person name="Patkova L."/>
            <person name="Nedelnik J."/>
            <person name="Repkova J."/>
        </authorList>
    </citation>
    <scope>NUCLEOTIDE SEQUENCE [LARGE SCALE GENOMIC DNA]</scope>
    <source>
        <strain evidence="7">cv. Tatra</strain>
        <tissue evidence="6">Young leaves</tissue>
    </source>
</reference>
<organism evidence="6 7">
    <name type="scientific">Trifolium pratense</name>
    <name type="common">Red clover</name>
    <dbReference type="NCBI Taxonomy" id="57577"/>
    <lineage>
        <taxon>Eukaryota</taxon>
        <taxon>Viridiplantae</taxon>
        <taxon>Streptophyta</taxon>
        <taxon>Embryophyta</taxon>
        <taxon>Tracheophyta</taxon>
        <taxon>Spermatophyta</taxon>
        <taxon>Magnoliopsida</taxon>
        <taxon>eudicotyledons</taxon>
        <taxon>Gunneridae</taxon>
        <taxon>Pentapetalae</taxon>
        <taxon>rosids</taxon>
        <taxon>fabids</taxon>
        <taxon>Fabales</taxon>
        <taxon>Fabaceae</taxon>
        <taxon>Papilionoideae</taxon>
        <taxon>50 kb inversion clade</taxon>
        <taxon>NPAAA clade</taxon>
        <taxon>Hologalegina</taxon>
        <taxon>IRL clade</taxon>
        <taxon>Trifolieae</taxon>
        <taxon>Trifolium</taxon>
    </lineage>
</organism>
<feature type="domain" description="Pectinesterase inhibitor" evidence="5">
    <location>
        <begin position="28"/>
        <end position="174"/>
    </location>
</feature>
<dbReference type="CDD" id="cd15800">
    <property type="entry name" value="PMEI-like_2"/>
    <property type="match status" value="1"/>
</dbReference>
<comment type="similarity">
    <text evidence="3">Belongs to the PMEI family.</text>
</comment>
<proteinExistence type="inferred from homology"/>
<dbReference type="AlphaFoldDB" id="A0A2K3M0P1"/>
<feature type="signal peptide" evidence="4">
    <location>
        <begin position="1"/>
        <end position="25"/>
    </location>
</feature>
<dbReference type="EMBL" id="ASHM01046153">
    <property type="protein sequence ID" value="PNX84357.1"/>
    <property type="molecule type" value="Genomic_DNA"/>
</dbReference>
<name>A0A2K3M0P1_TRIPR</name>
<protein>
    <submittedName>
        <fullName evidence="6">Pectinesterase inhibitor</fullName>
    </submittedName>
</protein>
<evidence type="ECO:0000313" key="6">
    <source>
        <dbReference type="EMBL" id="PNX84357.1"/>
    </source>
</evidence>